<dbReference type="Proteomes" id="UP000275408">
    <property type="component" value="Unassembled WGS sequence"/>
</dbReference>
<proteinExistence type="predicted"/>
<name>A0A3M6TBD5_POCDA</name>
<keyword evidence="2" id="KW-1185">Reference proteome</keyword>
<reference evidence="1 2" key="1">
    <citation type="journal article" date="2018" name="Sci. Rep.">
        <title>Comparative analysis of the Pocillopora damicornis genome highlights role of immune system in coral evolution.</title>
        <authorList>
            <person name="Cunning R."/>
            <person name="Bay R.A."/>
            <person name="Gillette P."/>
            <person name="Baker A.C."/>
            <person name="Traylor-Knowles N."/>
        </authorList>
    </citation>
    <scope>NUCLEOTIDE SEQUENCE [LARGE SCALE GENOMIC DNA]</scope>
    <source>
        <strain evidence="1">RSMAS</strain>
        <tissue evidence="1">Whole animal</tissue>
    </source>
</reference>
<evidence type="ECO:0000313" key="2">
    <source>
        <dbReference type="Proteomes" id="UP000275408"/>
    </source>
</evidence>
<dbReference type="EMBL" id="RCHS01003956">
    <property type="protein sequence ID" value="RMX38690.1"/>
    <property type="molecule type" value="Genomic_DNA"/>
</dbReference>
<protein>
    <submittedName>
        <fullName evidence="1">Uncharacterized protein</fullName>
    </submittedName>
</protein>
<accession>A0A3M6TBD5</accession>
<organism evidence="1 2">
    <name type="scientific">Pocillopora damicornis</name>
    <name type="common">Cauliflower coral</name>
    <name type="synonym">Millepora damicornis</name>
    <dbReference type="NCBI Taxonomy" id="46731"/>
    <lineage>
        <taxon>Eukaryota</taxon>
        <taxon>Metazoa</taxon>
        <taxon>Cnidaria</taxon>
        <taxon>Anthozoa</taxon>
        <taxon>Hexacorallia</taxon>
        <taxon>Scleractinia</taxon>
        <taxon>Astrocoeniina</taxon>
        <taxon>Pocilloporidae</taxon>
        <taxon>Pocillopora</taxon>
    </lineage>
</organism>
<dbReference type="AlphaFoldDB" id="A0A3M6TBD5"/>
<evidence type="ECO:0000313" key="1">
    <source>
        <dbReference type="EMBL" id="RMX38690.1"/>
    </source>
</evidence>
<gene>
    <name evidence="1" type="ORF">pdam_00005935</name>
</gene>
<comment type="caution">
    <text evidence="1">The sequence shown here is derived from an EMBL/GenBank/DDBJ whole genome shotgun (WGS) entry which is preliminary data.</text>
</comment>
<sequence>MADIEEELLLQANLFLLLVLKRRQRQPQNRRKHWFWIRKIFMKRQELGAFPTLVRELRVSDRENFFSI</sequence>